<protein>
    <submittedName>
        <fullName evidence="1">Plasmid partitioning associated protein-1</fullName>
    </submittedName>
</protein>
<dbReference type="InterPro" id="IPR004180">
    <property type="entry name" value="DUF226_BOR_spp"/>
</dbReference>
<geneLocation type="plasmid" evidence="1 2">
    <name>pl53</name>
</geneLocation>
<dbReference type="AlphaFoldDB" id="B5RS92"/>
<name>B5RS92_BORRA</name>
<dbReference type="EMBL" id="CP000999">
    <property type="protein sequence ID" value="ACH95228.1"/>
    <property type="molecule type" value="Genomic_DNA"/>
</dbReference>
<evidence type="ECO:0000313" key="1">
    <source>
        <dbReference type="EMBL" id="ACH95228.1"/>
    </source>
</evidence>
<evidence type="ECO:0000313" key="2">
    <source>
        <dbReference type="Proteomes" id="UP000000612"/>
    </source>
</evidence>
<dbReference type="RefSeq" id="WP_012539721.1">
    <property type="nucleotide sequence ID" value="NC_011260.1"/>
</dbReference>
<organism evidence="1 2">
    <name type="scientific">Borrelia recurrentis (strain A1)</name>
    <dbReference type="NCBI Taxonomy" id="412418"/>
    <lineage>
        <taxon>Bacteria</taxon>
        <taxon>Pseudomonadati</taxon>
        <taxon>Spirochaetota</taxon>
        <taxon>Spirochaetia</taxon>
        <taxon>Spirochaetales</taxon>
        <taxon>Borreliaceae</taxon>
        <taxon>Borrelia</taxon>
    </lineage>
</organism>
<reference evidence="1 2" key="1">
    <citation type="journal article" date="2008" name="PLoS Genet.">
        <title>The genome of Borrelia recurrentis, the agent of deadly louse-borne relapsing fever, is a degraded subset of tick-borne Borrelia duttonii.</title>
        <authorList>
            <person name="Lescot M."/>
            <person name="Audic S."/>
            <person name="Robert C."/>
            <person name="Nguyen T.T."/>
            <person name="Blanc G."/>
            <person name="Cutler S.J."/>
            <person name="Wincker P."/>
            <person name="Couloux A."/>
            <person name="Claverie J.-M."/>
            <person name="Raoult D."/>
            <person name="Drancourt M."/>
        </authorList>
    </citation>
    <scope>NUCLEOTIDE SEQUENCE [LARGE SCALE GENOMIC DNA]</scope>
    <source>
        <strain evidence="1 2">A1</strain>
    </source>
</reference>
<gene>
    <name evidence="1" type="primary">ppap1_1</name>
    <name evidence="1" type="ordered locus">BRE_2007</name>
</gene>
<dbReference type="HOGENOM" id="CLU_109712_0_0_12"/>
<dbReference type="Pfam" id="PF02890">
    <property type="entry name" value="DUF226"/>
    <property type="match status" value="1"/>
</dbReference>
<accession>B5RS92</accession>
<keyword evidence="1" id="KW-0614">Plasmid</keyword>
<dbReference type="Proteomes" id="UP000000612">
    <property type="component" value="Plasmid pl53"/>
</dbReference>
<keyword evidence="2" id="KW-1185">Reference proteome</keyword>
<dbReference type="KEGG" id="bre:BRE_2007"/>
<sequence length="191" mass="23068">MQCPLERLRSKRIKIEPTNKNKKNDTFIKIEKINNRTMYHTKITKDFYVFGENKKQKNKFLICMRDIFKSERINAFNLFSIKGDDRFLGMYYGYKDLEKPIIINYKNDAVGTNQSIKMFKVCYVEFRFKHGSVFCYIKCMKNLLKKEKKNQKYCEILFSHLIDLEKKVYEFYDKTLPKGGIVVKWIEKNQK</sequence>
<proteinExistence type="predicted"/>